<evidence type="ECO:0000313" key="3">
    <source>
        <dbReference type="Proteomes" id="UP000563426"/>
    </source>
</evidence>
<evidence type="ECO:0000259" key="1">
    <source>
        <dbReference type="Pfam" id="PF00899"/>
    </source>
</evidence>
<reference evidence="2 3" key="1">
    <citation type="submission" date="2020-05" db="EMBL/GenBank/DDBJ databases">
        <authorList>
            <person name="Whitworth D."/>
        </authorList>
    </citation>
    <scope>NUCLEOTIDE SEQUENCE [LARGE SCALE GENOMIC DNA]</scope>
    <source>
        <strain evidence="2 3">AB043B</strain>
    </source>
</reference>
<keyword evidence="3" id="KW-1185">Reference proteome</keyword>
<dbReference type="InterPro" id="IPR035985">
    <property type="entry name" value="Ubiquitin-activating_enz"/>
</dbReference>
<dbReference type="SUPFAM" id="SSF69572">
    <property type="entry name" value="Activating enzymes of the ubiquitin-like proteins"/>
    <property type="match status" value="1"/>
</dbReference>
<dbReference type="GO" id="GO:0061503">
    <property type="term" value="F:tRNA threonylcarbamoyladenosine dehydratase"/>
    <property type="evidence" value="ECO:0007669"/>
    <property type="project" value="TreeGrafter"/>
</dbReference>
<dbReference type="Gene3D" id="3.40.50.720">
    <property type="entry name" value="NAD(P)-binding Rossmann-like Domain"/>
    <property type="match status" value="1"/>
</dbReference>
<feature type="domain" description="THIF-type NAD/FAD binding fold" evidence="1">
    <location>
        <begin position="293"/>
        <end position="503"/>
    </location>
</feature>
<keyword evidence="2" id="KW-0808">Transferase</keyword>
<dbReference type="GO" id="GO:0008641">
    <property type="term" value="F:ubiquitin-like modifier activating enzyme activity"/>
    <property type="evidence" value="ECO:0007669"/>
    <property type="project" value="InterPro"/>
</dbReference>
<dbReference type="RefSeq" id="WP_171436571.1">
    <property type="nucleotide sequence ID" value="NZ_JABFJV010000143.1"/>
</dbReference>
<proteinExistence type="predicted"/>
<evidence type="ECO:0000313" key="2">
    <source>
        <dbReference type="EMBL" id="NOK36074.1"/>
    </source>
</evidence>
<dbReference type="Pfam" id="PF00899">
    <property type="entry name" value="ThiF"/>
    <property type="match status" value="1"/>
</dbReference>
<dbReference type="PANTHER" id="PTHR43267:SF1">
    <property type="entry name" value="TRNA THREONYLCARBAMOYLADENOSINE DEHYDRATASE"/>
    <property type="match status" value="1"/>
</dbReference>
<sequence length="574" mass="63340">MKELGDLRRRHPDILRVAAHPVPFVEGRVDTAVGPRRYRLAWPPEFPLRPPVTWEVSSDGTKVIDHRDHGYTFQDLSLCLFAHDPQRGWRPEFTAGEALDRLVSYLEQEARGAFPRVEDIPLTTQAIRVSVPLSISAALRQGGSWGMLTALVREDGRLLRVMSVDGTSRSPILTRPLEAGLGESWIAALGLNHSRDGLWCRIDMTVKQVPSLRRDLDNWIRQRLPNEQARRLFMEQGLLLLVLNDGLRFVMRARASSDARPEERLLYVKPFEENLEERIFRRVEERLDGGGGLQRAQVAIVGVGSLGGSVAVALAKAGVGRFVLLDPEVLDPENVARHVGGVDELCLPKVEVVSRAIHRINPAAEVVPVQAALSLDPVGWGRDTTQHLIEVTHNPLGIVVCATATTEAESVVNHLCVTGECPGIFAAVLGRAEHGRVFRVLPRVTPCYQCVLNAQHAEPGRFPRFDRADMGVPAYQQPGLPGLGMDVEQVALLTARMTLQTLGERLEGGLDYPKAHGDHLLWSNHGGWAVDGPLQARVELIPRDRECPVCGDGGELPLALEEEQELAALQVVRK</sequence>
<name>A0A7Y4KN74_9BACT</name>
<protein>
    <submittedName>
        <fullName evidence="2">ThiF family adenylyltransferase</fullName>
    </submittedName>
</protein>
<dbReference type="InterPro" id="IPR045886">
    <property type="entry name" value="ThiF/MoeB/HesA"/>
</dbReference>
<dbReference type="GO" id="GO:0016779">
    <property type="term" value="F:nucleotidyltransferase activity"/>
    <property type="evidence" value="ECO:0007669"/>
    <property type="project" value="UniProtKB-KW"/>
</dbReference>
<gene>
    <name evidence="2" type="ORF">HMI49_22995</name>
</gene>
<dbReference type="PANTHER" id="PTHR43267">
    <property type="entry name" value="TRNA THREONYLCARBAMOYLADENOSINE DEHYDRATASE"/>
    <property type="match status" value="1"/>
</dbReference>
<keyword evidence="2" id="KW-0548">Nucleotidyltransferase</keyword>
<dbReference type="CDD" id="cd01483">
    <property type="entry name" value="E1_enzyme_family"/>
    <property type="match status" value="1"/>
</dbReference>
<comment type="caution">
    <text evidence="2">The sequence shown here is derived from an EMBL/GenBank/DDBJ whole genome shotgun (WGS) entry which is preliminary data.</text>
</comment>
<dbReference type="AlphaFoldDB" id="A0A7Y4KN74"/>
<dbReference type="EMBL" id="JABFJV010000143">
    <property type="protein sequence ID" value="NOK36074.1"/>
    <property type="molecule type" value="Genomic_DNA"/>
</dbReference>
<dbReference type="GO" id="GO:0061504">
    <property type="term" value="P:cyclic threonylcarbamoyladenosine biosynthetic process"/>
    <property type="evidence" value="ECO:0007669"/>
    <property type="project" value="TreeGrafter"/>
</dbReference>
<accession>A0A7Y4KN74</accession>
<dbReference type="InterPro" id="IPR000594">
    <property type="entry name" value="ThiF_NAD_FAD-bd"/>
</dbReference>
<organism evidence="2 3">
    <name type="scientific">Corallococcus exercitus</name>
    <dbReference type="NCBI Taxonomy" id="2316736"/>
    <lineage>
        <taxon>Bacteria</taxon>
        <taxon>Pseudomonadati</taxon>
        <taxon>Myxococcota</taxon>
        <taxon>Myxococcia</taxon>
        <taxon>Myxococcales</taxon>
        <taxon>Cystobacterineae</taxon>
        <taxon>Myxococcaceae</taxon>
        <taxon>Corallococcus</taxon>
    </lineage>
</organism>
<dbReference type="Proteomes" id="UP000563426">
    <property type="component" value="Unassembled WGS sequence"/>
</dbReference>